<organism evidence="2 3">
    <name type="scientific">Gordonibacter faecis</name>
    <dbReference type="NCBI Taxonomy" id="3047475"/>
    <lineage>
        <taxon>Bacteria</taxon>
        <taxon>Bacillati</taxon>
        <taxon>Actinomycetota</taxon>
        <taxon>Coriobacteriia</taxon>
        <taxon>Eggerthellales</taxon>
        <taxon>Eggerthellaceae</taxon>
        <taxon>Gordonibacter</taxon>
    </lineage>
</organism>
<keyword evidence="1" id="KW-0472">Membrane</keyword>
<name>A0ABT7DKK3_9ACTN</name>
<keyword evidence="1" id="KW-1133">Transmembrane helix</keyword>
<sequence>MRAFSSIVPACAKRSPRPFRPSRAVRLLRTTSGFTLGEVLVTVLLVGLLTLAVAMGIGSAIGSYSTIKQATDANALLTNAVTAVEDELRFAYDVEAVSVAAGTGIDGNGTTAYTFDSSVRGYRLYLANTTDSDGVTSITLNGVNALDADGKQANLPADVDTLAALPLLNIDTAGTGASVQLTELTWTPSPNGRGGLWTFSVKVSGAGQDAESGTITVRAVNNW</sequence>
<evidence type="ECO:0000313" key="2">
    <source>
        <dbReference type="EMBL" id="MDJ1649927.1"/>
    </source>
</evidence>
<dbReference type="Proteomes" id="UP001232750">
    <property type="component" value="Unassembled WGS sequence"/>
</dbReference>
<protein>
    <recommendedName>
        <fullName evidence="4">Prepilin-type N-terminal cleavage/methylation domain-containing protein</fullName>
    </recommendedName>
</protein>
<evidence type="ECO:0000313" key="3">
    <source>
        <dbReference type="Proteomes" id="UP001232750"/>
    </source>
</evidence>
<keyword evidence="1" id="KW-0812">Transmembrane</keyword>
<proteinExistence type="predicted"/>
<reference evidence="2 3" key="1">
    <citation type="submission" date="2023-05" db="EMBL/GenBank/DDBJ databases">
        <title>Gordonibacter KGMB12511T sp. nov., isolated from faeces of healthy Korean.</title>
        <authorList>
            <person name="Kim H.S."/>
            <person name="Kim J.-S."/>
            <person name="Suh M.K."/>
            <person name="Eom M.K."/>
            <person name="Do H.E."/>
            <person name="Lee J.-S."/>
        </authorList>
    </citation>
    <scope>NUCLEOTIDE SEQUENCE [LARGE SCALE GENOMIC DNA]</scope>
    <source>
        <strain evidence="2 3">KGMB12511</strain>
    </source>
</reference>
<keyword evidence="3" id="KW-1185">Reference proteome</keyword>
<gene>
    <name evidence="2" type="ORF">QNJ86_03850</name>
</gene>
<evidence type="ECO:0008006" key="4">
    <source>
        <dbReference type="Google" id="ProtNLM"/>
    </source>
</evidence>
<evidence type="ECO:0000256" key="1">
    <source>
        <dbReference type="SAM" id="Phobius"/>
    </source>
</evidence>
<dbReference type="EMBL" id="JASJEU010000007">
    <property type="protein sequence ID" value="MDJ1649927.1"/>
    <property type="molecule type" value="Genomic_DNA"/>
</dbReference>
<comment type="caution">
    <text evidence="2">The sequence shown here is derived from an EMBL/GenBank/DDBJ whole genome shotgun (WGS) entry which is preliminary data.</text>
</comment>
<feature type="transmembrane region" description="Helical" evidence="1">
    <location>
        <begin position="36"/>
        <end position="58"/>
    </location>
</feature>
<dbReference type="RefSeq" id="WP_283831273.1">
    <property type="nucleotide sequence ID" value="NZ_JASJEU010000007.1"/>
</dbReference>
<accession>A0ABT7DKK3</accession>